<evidence type="ECO:0000256" key="3">
    <source>
        <dbReference type="ARBA" id="ARBA00022448"/>
    </source>
</evidence>
<feature type="transmembrane region" description="Helical" evidence="8">
    <location>
        <begin position="240"/>
        <end position="261"/>
    </location>
</feature>
<evidence type="ECO:0000313" key="11">
    <source>
        <dbReference type="EMBL" id="CAF3820398.1"/>
    </source>
</evidence>
<evidence type="ECO:0000313" key="10">
    <source>
        <dbReference type="EMBL" id="CAF1053952.1"/>
    </source>
</evidence>
<sequence length="447" mass="48306">MNSTSGNISTTTTITTLDNGDHAWMMTSAALVYMMTPALAFFYGGLVENKNILNQLFLSIICMGIVTVQWCLFGYSFSFGPGNSAFGSFDFSGLRLPFHFYGDNLTFPSLTFVSYQAAFAVITPALISGAIVGRMKLLPYMLFIFLWSTFCYCPLARWLFSDYGWLHRYGTLDFAGGCVVHVSSGVSGMVCALILGNRADFDPNKPEVAHNLPFTVIGTGLLWIGWLGFNGGSALAANDIAAVAIVNTNTAAASSLVVWVLIDMIRGRNAKTVSIAGACSAVVVGLVVITPAAGFIQPGWAVLMGAAGGASVNMFLLVKKRFFHFDDTLDVFTCHGLGGAVGTFMTGLFCQNLVNNSVNGAFYGYPIQIWYQTLGILVTVVYSITCTLVILIPMHVIIGIKIKRRDQIRGIDNVAHGENWQIEVISTSSNTKTRKPKQQTNNPVTIS</sequence>
<feature type="transmembrane region" description="Helical" evidence="8">
    <location>
        <begin position="273"/>
        <end position="293"/>
    </location>
</feature>
<dbReference type="GO" id="GO:0008519">
    <property type="term" value="F:ammonium channel activity"/>
    <property type="evidence" value="ECO:0007669"/>
    <property type="project" value="InterPro"/>
</dbReference>
<evidence type="ECO:0000256" key="2">
    <source>
        <dbReference type="ARBA" id="ARBA00005887"/>
    </source>
</evidence>
<evidence type="ECO:0000313" key="12">
    <source>
        <dbReference type="Proteomes" id="UP000677228"/>
    </source>
</evidence>
<dbReference type="InterPro" id="IPR024041">
    <property type="entry name" value="NH4_transpt_AmtB-like_dom"/>
</dbReference>
<feature type="transmembrane region" description="Helical" evidence="8">
    <location>
        <begin position="329"/>
        <end position="349"/>
    </location>
</feature>
<evidence type="ECO:0000256" key="7">
    <source>
        <dbReference type="ARBA" id="ARBA00023177"/>
    </source>
</evidence>
<evidence type="ECO:0000256" key="4">
    <source>
        <dbReference type="ARBA" id="ARBA00022692"/>
    </source>
</evidence>
<dbReference type="InterPro" id="IPR002229">
    <property type="entry name" value="RhesusRHD"/>
</dbReference>
<keyword evidence="5 8" id="KW-1133">Transmembrane helix</keyword>
<comment type="similarity">
    <text evidence="2 8">Belongs to the ammonia transporter channel (TC 1.A.11.2) family.</text>
</comment>
<feature type="transmembrane region" description="Helical" evidence="8">
    <location>
        <begin position="140"/>
        <end position="160"/>
    </location>
</feature>
<gene>
    <name evidence="10" type="ORF">OVA965_LOCUS17079</name>
    <name evidence="11" type="ORF">TMI583_LOCUS17089</name>
</gene>
<proteinExistence type="inferred from homology"/>
<dbReference type="InterPro" id="IPR029020">
    <property type="entry name" value="Ammonium/urea_transptr"/>
</dbReference>
<dbReference type="EMBL" id="CAJNOK010008093">
    <property type="protein sequence ID" value="CAF1053952.1"/>
    <property type="molecule type" value="Genomic_DNA"/>
</dbReference>
<feature type="transmembrane region" description="Helical" evidence="8">
    <location>
        <begin position="112"/>
        <end position="133"/>
    </location>
</feature>
<feature type="transmembrane region" description="Helical" evidence="8">
    <location>
        <begin position="299"/>
        <end position="317"/>
    </location>
</feature>
<feature type="transmembrane region" description="Helical" evidence="8">
    <location>
        <begin position="23"/>
        <end position="44"/>
    </location>
</feature>
<dbReference type="EMBL" id="CAJOBA010008106">
    <property type="protein sequence ID" value="CAF3820398.1"/>
    <property type="molecule type" value="Genomic_DNA"/>
</dbReference>
<dbReference type="InterPro" id="IPR018047">
    <property type="entry name" value="Ammonium_transpt_CS"/>
</dbReference>
<dbReference type="PRINTS" id="PR00342">
    <property type="entry name" value="RHESUSRHD"/>
</dbReference>
<dbReference type="PANTHER" id="PTHR43029">
    <property type="entry name" value="AMMONIUM TRANSPORTER MEP2"/>
    <property type="match status" value="1"/>
</dbReference>
<reference evidence="10" key="1">
    <citation type="submission" date="2021-02" db="EMBL/GenBank/DDBJ databases">
        <authorList>
            <person name="Nowell W R."/>
        </authorList>
    </citation>
    <scope>NUCLEOTIDE SEQUENCE</scope>
</reference>
<dbReference type="Gene3D" id="1.10.3430.10">
    <property type="entry name" value="Ammonium transporter AmtB like domains"/>
    <property type="match status" value="1"/>
</dbReference>
<evidence type="ECO:0000256" key="1">
    <source>
        <dbReference type="ARBA" id="ARBA00004141"/>
    </source>
</evidence>
<comment type="caution">
    <text evidence="10">The sequence shown here is derived from an EMBL/GenBank/DDBJ whole genome shotgun (WGS) entry which is preliminary data.</text>
</comment>
<dbReference type="AlphaFoldDB" id="A0A8S2E0B9"/>
<dbReference type="Proteomes" id="UP000682733">
    <property type="component" value="Unassembled WGS sequence"/>
</dbReference>
<evidence type="ECO:0000256" key="5">
    <source>
        <dbReference type="ARBA" id="ARBA00022989"/>
    </source>
</evidence>
<dbReference type="Proteomes" id="UP000677228">
    <property type="component" value="Unassembled WGS sequence"/>
</dbReference>
<evidence type="ECO:0000259" key="9">
    <source>
        <dbReference type="Pfam" id="PF00909"/>
    </source>
</evidence>
<dbReference type="GO" id="GO:0005886">
    <property type="term" value="C:plasma membrane"/>
    <property type="evidence" value="ECO:0007669"/>
    <property type="project" value="UniProtKB-SubCell"/>
</dbReference>
<organism evidence="10 12">
    <name type="scientific">Didymodactylos carnosus</name>
    <dbReference type="NCBI Taxonomy" id="1234261"/>
    <lineage>
        <taxon>Eukaryota</taxon>
        <taxon>Metazoa</taxon>
        <taxon>Spiralia</taxon>
        <taxon>Gnathifera</taxon>
        <taxon>Rotifera</taxon>
        <taxon>Eurotatoria</taxon>
        <taxon>Bdelloidea</taxon>
        <taxon>Philodinida</taxon>
        <taxon>Philodinidae</taxon>
        <taxon>Didymodactylos</taxon>
    </lineage>
</organism>
<evidence type="ECO:0000256" key="6">
    <source>
        <dbReference type="ARBA" id="ARBA00023136"/>
    </source>
</evidence>
<evidence type="ECO:0000256" key="8">
    <source>
        <dbReference type="RuleBase" id="RU362002"/>
    </source>
</evidence>
<dbReference type="NCBIfam" id="TIGR00836">
    <property type="entry name" value="amt"/>
    <property type="match status" value="1"/>
</dbReference>
<feature type="transmembrane region" description="Helical" evidence="8">
    <location>
        <begin position="208"/>
        <end position="228"/>
    </location>
</feature>
<name>A0A8S2E0B9_9BILA</name>
<feature type="transmembrane region" description="Helical" evidence="8">
    <location>
        <begin position="172"/>
        <end position="196"/>
    </location>
</feature>
<keyword evidence="4 8" id="KW-0812">Transmembrane</keyword>
<feature type="transmembrane region" description="Helical" evidence="8">
    <location>
        <begin position="56"/>
        <end position="77"/>
    </location>
</feature>
<keyword evidence="6 8" id="KW-0472">Membrane</keyword>
<keyword evidence="3 8" id="KW-0813">Transport</keyword>
<protein>
    <recommendedName>
        <fullName evidence="8">Ammonium transporter</fullName>
    </recommendedName>
</protein>
<dbReference type="Pfam" id="PF00909">
    <property type="entry name" value="Ammonium_transp"/>
    <property type="match status" value="1"/>
</dbReference>
<feature type="transmembrane region" description="Helical" evidence="8">
    <location>
        <begin position="369"/>
        <end position="400"/>
    </location>
</feature>
<accession>A0A8S2E0B9</accession>
<comment type="subcellular location">
    <subcellularLocation>
        <location evidence="8">Cell membrane</location>
        <topology evidence="8">Multi-pass membrane protein</topology>
    </subcellularLocation>
    <subcellularLocation>
        <location evidence="1">Membrane</location>
        <topology evidence="1">Multi-pass membrane protein</topology>
    </subcellularLocation>
</comment>
<dbReference type="SUPFAM" id="SSF111352">
    <property type="entry name" value="Ammonium transporter"/>
    <property type="match status" value="1"/>
</dbReference>
<dbReference type="PROSITE" id="PS01219">
    <property type="entry name" value="AMMONIUM_TRANSP"/>
    <property type="match status" value="1"/>
</dbReference>
<dbReference type="InterPro" id="IPR001905">
    <property type="entry name" value="Ammonium_transpt"/>
</dbReference>
<keyword evidence="7 8" id="KW-0924">Ammonia transport</keyword>
<feature type="domain" description="Ammonium transporter AmtB-like" evidence="9">
    <location>
        <begin position="23"/>
        <end position="419"/>
    </location>
</feature>
<dbReference type="PANTHER" id="PTHR43029:SF10">
    <property type="entry name" value="AMMONIUM TRANSPORTER MEP2"/>
    <property type="match status" value="1"/>
</dbReference>